<evidence type="ECO:0000256" key="9">
    <source>
        <dbReference type="PIRSR" id="PIRSR000524-50"/>
    </source>
</evidence>
<dbReference type="Proteomes" id="UP000236745">
    <property type="component" value="Unassembled WGS sequence"/>
</dbReference>
<dbReference type="RefSeq" id="WP_104002277.1">
    <property type="nucleotide sequence ID" value="NZ_FNVQ01000001.1"/>
</dbReference>
<organism evidence="11 12">
    <name type="scientific">Marinobacterium lutimaris</name>
    <dbReference type="NCBI Taxonomy" id="568106"/>
    <lineage>
        <taxon>Bacteria</taxon>
        <taxon>Pseudomonadati</taxon>
        <taxon>Pseudomonadota</taxon>
        <taxon>Gammaproteobacteria</taxon>
        <taxon>Oceanospirillales</taxon>
        <taxon>Oceanospirillaceae</taxon>
        <taxon>Marinobacterium</taxon>
    </lineage>
</organism>
<dbReference type="OrthoDB" id="9766472at2"/>
<evidence type="ECO:0000256" key="4">
    <source>
        <dbReference type="ARBA" id="ARBA00022898"/>
    </source>
</evidence>
<dbReference type="InterPro" id="IPR000192">
    <property type="entry name" value="Aminotrans_V_dom"/>
</dbReference>
<comment type="subunit">
    <text evidence="7">Homodimer.</text>
</comment>
<evidence type="ECO:0000256" key="8">
    <source>
        <dbReference type="PIRSR" id="PIRSR000524-1"/>
    </source>
</evidence>
<dbReference type="NCBIfam" id="TIGR02326">
    <property type="entry name" value="transamin_PhnW"/>
    <property type="match status" value="1"/>
</dbReference>
<evidence type="ECO:0000256" key="6">
    <source>
        <dbReference type="ARBA" id="ARBA00049460"/>
    </source>
</evidence>
<dbReference type="GO" id="GO:0047304">
    <property type="term" value="F:2-aminoethylphosphonate-pyruvate transaminase activity"/>
    <property type="evidence" value="ECO:0007669"/>
    <property type="project" value="UniProtKB-UniRule"/>
</dbReference>
<keyword evidence="2 7" id="KW-0032">Aminotransferase</keyword>
<keyword evidence="12" id="KW-1185">Reference proteome</keyword>
<dbReference type="EMBL" id="FNVQ01000001">
    <property type="protein sequence ID" value="SEG10380.1"/>
    <property type="molecule type" value="Genomic_DNA"/>
</dbReference>
<dbReference type="NCBIfam" id="NF010006">
    <property type="entry name" value="PRK13479.1"/>
    <property type="match status" value="1"/>
</dbReference>
<evidence type="ECO:0000313" key="11">
    <source>
        <dbReference type="EMBL" id="SEG10380.1"/>
    </source>
</evidence>
<comment type="catalytic activity">
    <reaction evidence="6 7">
        <text>(2-aminoethyl)phosphonate + pyruvate = phosphonoacetaldehyde + L-alanine</text>
        <dbReference type="Rhea" id="RHEA:17021"/>
        <dbReference type="ChEBI" id="CHEBI:15361"/>
        <dbReference type="ChEBI" id="CHEBI:57418"/>
        <dbReference type="ChEBI" id="CHEBI:57972"/>
        <dbReference type="ChEBI" id="CHEBI:58383"/>
        <dbReference type="EC" id="2.6.1.37"/>
    </reaction>
</comment>
<feature type="modified residue" description="N6-(pyridoxal phosphate)lysine" evidence="7 9">
    <location>
        <position position="198"/>
    </location>
</feature>
<comment type="cofactor">
    <cofactor evidence="1 7 9">
        <name>pyridoxal 5'-phosphate</name>
        <dbReference type="ChEBI" id="CHEBI:597326"/>
    </cofactor>
</comment>
<evidence type="ECO:0000313" key="12">
    <source>
        <dbReference type="Proteomes" id="UP000236745"/>
    </source>
</evidence>
<feature type="binding site" evidence="8">
    <location>
        <position position="343"/>
    </location>
    <ligand>
        <name>substrate</name>
    </ligand>
</feature>
<dbReference type="Pfam" id="PF00266">
    <property type="entry name" value="Aminotran_5"/>
    <property type="match status" value="1"/>
</dbReference>
<comment type="function">
    <text evidence="7">Involved in phosphonate degradation.</text>
</comment>
<keyword evidence="4 7" id="KW-0663">Pyridoxal phosphate</keyword>
<evidence type="ECO:0000256" key="3">
    <source>
        <dbReference type="ARBA" id="ARBA00022679"/>
    </source>
</evidence>
<dbReference type="SUPFAM" id="SSF53383">
    <property type="entry name" value="PLP-dependent transferases"/>
    <property type="match status" value="1"/>
</dbReference>
<dbReference type="PANTHER" id="PTHR42778">
    <property type="entry name" value="2-AMINOETHYLPHOSPHONATE--PYRUVATE TRANSAMINASE"/>
    <property type="match status" value="1"/>
</dbReference>
<keyword evidence="3 7" id="KW-0808">Transferase</keyword>
<evidence type="ECO:0000256" key="2">
    <source>
        <dbReference type="ARBA" id="ARBA00022576"/>
    </source>
</evidence>
<sequence length="383" mass="41796">MCDDPAIDKPAKLLTPGPITTTASVKKAMLKDWGSWDSDFSELTASLCCQLTDIANAGSSHVCVPVQGSGTFAVEATLGTLVGPEDKVLVLANGAYGQRIAAILSRLRRPFVLLDKGDYEPPRAEDVRAALAADPEITQVALVHCETSSGILNPLEEIAELVEREGRSLIIDAMSSFGAIPVDAQRIRFDALISSMNKCLEGVPGFAFALIRETVLQQAEGRAHSLSLDLYDQWRYLQRSGQWRYTPPTHVVAAALQAVKEHAEEGGVEGRLARYSRNRDLLVSGMRGLGFETLLDDNWLSPVIITFLSPADEHFVFARFYAAMKKRGFIIYPGKLTQAETFRLGVIGQLYSEDIKELLDAVSAALDEMNITLPNRVSNATQA</sequence>
<dbReference type="AlphaFoldDB" id="A0A1H5XG37"/>
<dbReference type="InterPro" id="IPR015422">
    <property type="entry name" value="PyrdxlP-dep_Trfase_small"/>
</dbReference>
<dbReference type="InterPro" id="IPR015424">
    <property type="entry name" value="PyrdxlP-dep_Trfase"/>
</dbReference>
<feature type="domain" description="Aminotransferase class V" evidence="10">
    <location>
        <begin position="53"/>
        <end position="294"/>
    </location>
</feature>
<dbReference type="PANTHER" id="PTHR42778:SF1">
    <property type="entry name" value="2-AMINOETHYLPHOSPHONATE--PYRUVATE TRANSAMINASE"/>
    <property type="match status" value="1"/>
</dbReference>
<evidence type="ECO:0000256" key="1">
    <source>
        <dbReference type="ARBA" id="ARBA00001933"/>
    </source>
</evidence>
<dbReference type="InterPro" id="IPR015421">
    <property type="entry name" value="PyrdxlP-dep_Trfase_major"/>
</dbReference>
<dbReference type="HAMAP" id="MF_01376">
    <property type="entry name" value="PhnW_aminotrans_5"/>
    <property type="match status" value="1"/>
</dbReference>
<keyword evidence="5 7" id="KW-0670">Pyruvate</keyword>
<evidence type="ECO:0000259" key="10">
    <source>
        <dbReference type="Pfam" id="PF00266"/>
    </source>
</evidence>
<protein>
    <recommendedName>
        <fullName evidence="7">2-aminoethylphosphonate--pyruvate transaminase</fullName>
        <ecNumber evidence="7">2.6.1.37</ecNumber>
    </recommendedName>
    <alternativeName>
        <fullName evidence="7">2-aminoethylphosphonate aminotransferase</fullName>
    </alternativeName>
    <alternativeName>
        <fullName evidence="7">AEP transaminase</fullName>
        <shortName evidence="7">AEPT</shortName>
    </alternativeName>
</protein>
<dbReference type="Gene3D" id="3.90.1150.10">
    <property type="entry name" value="Aspartate Aminotransferase, domain 1"/>
    <property type="match status" value="1"/>
</dbReference>
<evidence type="ECO:0000256" key="5">
    <source>
        <dbReference type="ARBA" id="ARBA00023317"/>
    </source>
</evidence>
<evidence type="ECO:0000256" key="7">
    <source>
        <dbReference type="HAMAP-Rule" id="MF_01376"/>
    </source>
</evidence>
<proteinExistence type="inferred from homology"/>
<reference evidence="11 12" key="1">
    <citation type="submission" date="2016-10" db="EMBL/GenBank/DDBJ databases">
        <authorList>
            <person name="de Groot N.N."/>
        </authorList>
    </citation>
    <scope>NUCLEOTIDE SEQUENCE [LARGE SCALE GENOMIC DNA]</scope>
    <source>
        <strain evidence="11 12">DSM 22012</strain>
    </source>
</reference>
<dbReference type="InterPro" id="IPR024169">
    <property type="entry name" value="SP_NH2Trfase/AEP_transaminase"/>
</dbReference>
<accession>A0A1H5XG37</accession>
<dbReference type="NCBIfam" id="TIGR03301">
    <property type="entry name" value="PhnW-AepZ"/>
    <property type="match status" value="1"/>
</dbReference>
<gene>
    <name evidence="7" type="primary">phnW</name>
    <name evidence="11" type="ORF">SAMN05444390_1011367</name>
</gene>
<comment type="similarity">
    <text evidence="7">Belongs to the class-V pyridoxal-phosphate-dependent aminotransferase family. PhnW subfamily.</text>
</comment>
<dbReference type="EC" id="2.6.1.37" evidence="7"/>
<dbReference type="GO" id="GO:0019700">
    <property type="term" value="P:organic phosphonate catabolic process"/>
    <property type="evidence" value="ECO:0007669"/>
    <property type="project" value="UniProtKB-UniRule"/>
</dbReference>
<dbReference type="PIRSF" id="PIRSF000524">
    <property type="entry name" value="SPT"/>
    <property type="match status" value="1"/>
</dbReference>
<dbReference type="InterPro" id="IPR012703">
    <property type="entry name" value="NH2EtPonate_pyrv_transaminase"/>
</dbReference>
<dbReference type="Gene3D" id="3.40.640.10">
    <property type="entry name" value="Type I PLP-dependent aspartate aminotransferase-like (Major domain)"/>
    <property type="match status" value="1"/>
</dbReference>
<name>A0A1H5XG37_9GAMM</name>